<reference evidence="1 2" key="1">
    <citation type="submission" date="2019-05" db="EMBL/GenBank/DDBJ databases">
        <title>Another draft genome of Portunus trituberculatus and its Hox gene families provides insights of decapod evolution.</title>
        <authorList>
            <person name="Jeong J.-H."/>
            <person name="Song I."/>
            <person name="Kim S."/>
            <person name="Choi T."/>
            <person name="Kim D."/>
            <person name="Ryu S."/>
            <person name="Kim W."/>
        </authorList>
    </citation>
    <scope>NUCLEOTIDE SEQUENCE [LARGE SCALE GENOMIC DNA]</scope>
    <source>
        <tissue evidence="1">Muscle</tissue>
    </source>
</reference>
<gene>
    <name evidence="1" type="ORF">E2C01_051501</name>
</gene>
<protein>
    <submittedName>
        <fullName evidence="1">Uncharacterized protein</fullName>
    </submittedName>
</protein>
<evidence type="ECO:0000313" key="2">
    <source>
        <dbReference type="Proteomes" id="UP000324222"/>
    </source>
</evidence>
<dbReference type="AlphaFoldDB" id="A0A5B7GB56"/>
<keyword evidence="2" id="KW-1185">Reference proteome</keyword>
<evidence type="ECO:0000313" key="1">
    <source>
        <dbReference type="EMBL" id="MPC57520.1"/>
    </source>
</evidence>
<dbReference type="Proteomes" id="UP000324222">
    <property type="component" value="Unassembled WGS sequence"/>
</dbReference>
<comment type="caution">
    <text evidence="1">The sequence shown here is derived from an EMBL/GenBank/DDBJ whole genome shotgun (WGS) entry which is preliminary data.</text>
</comment>
<dbReference type="EMBL" id="VSRR010014852">
    <property type="protein sequence ID" value="MPC57520.1"/>
    <property type="molecule type" value="Genomic_DNA"/>
</dbReference>
<accession>A0A5B7GB56</accession>
<proteinExistence type="predicted"/>
<name>A0A5B7GB56_PORTR</name>
<sequence>MIALLQFTFCRGICYQEHFYQKSVLDNHLPEIVQLKDVLERRKSSAHSLTHGSSVQPLHLPSASPHELFISAGDMRQSFLVLHFYVL</sequence>
<organism evidence="1 2">
    <name type="scientific">Portunus trituberculatus</name>
    <name type="common">Swimming crab</name>
    <name type="synonym">Neptunus trituberculatus</name>
    <dbReference type="NCBI Taxonomy" id="210409"/>
    <lineage>
        <taxon>Eukaryota</taxon>
        <taxon>Metazoa</taxon>
        <taxon>Ecdysozoa</taxon>
        <taxon>Arthropoda</taxon>
        <taxon>Crustacea</taxon>
        <taxon>Multicrustacea</taxon>
        <taxon>Malacostraca</taxon>
        <taxon>Eumalacostraca</taxon>
        <taxon>Eucarida</taxon>
        <taxon>Decapoda</taxon>
        <taxon>Pleocyemata</taxon>
        <taxon>Brachyura</taxon>
        <taxon>Eubrachyura</taxon>
        <taxon>Portunoidea</taxon>
        <taxon>Portunidae</taxon>
        <taxon>Portuninae</taxon>
        <taxon>Portunus</taxon>
    </lineage>
</organism>